<dbReference type="Proteomes" id="UP001497512">
    <property type="component" value="Chromosome 14"/>
</dbReference>
<sequence>MLTKLPAKMLLPLAAASLKLEQNKQHKQSYIDKRYTKHKTLNTTPTDRKLQRILSSLERKGGSTLCTKCAREKVDHQQDETVRNTCNEEHRLHSSEGGRSLMILTKLRARILPAAAAVEALNARRVEQDNQKKESYDKSYYTNPLKLPARILQAAAEASNALKKSRTSSRKKAVLTEATTQI</sequence>
<name>A0ABP0TRV0_9BRYO</name>
<dbReference type="EMBL" id="OZ019906">
    <property type="protein sequence ID" value="CAK9203466.1"/>
    <property type="molecule type" value="Genomic_DNA"/>
</dbReference>
<organism evidence="2 3">
    <name type="scientific">Sphagnum troendelagicum</name>
    <dbReference type="NCBI Taxonomy" id="128251"/>
    <lineage>
        <taxon>Eukaryota</taxon>
        <taxon>Viridiplantae</taxon>
        <taxon>Streptophyta</taxon>
        <taxon>Embryophyta</taxon>
        <taxon>Bryophyta</taxon>
        <taxon>Sphagnophytina</taxon>
        <taxon>Sphagnopsida</taxon>
        <taxon>Sphagnales</taxon>
        <taxon>Sphagnaceae</taxon>
        <taxon>Sphagnum</taxon>
    </lineage>
</organism>
<gene>
    <name evidence="2" type="ORF">CSSPTR1EN2_LOCUS6900</name>
</gene>
<feature type="compositionally biased region" description="Basic residues" evidence="1">
    <location>
        <begin position="163"/>
        <end position="173"/>
    </location>
</feature>
<protein>
    <submittedName>
        <fullName evidence="2">Uncharacterized protein</fullName>
    </submittedName>
</protein>
<feature type="region of interest" description="Disordered" evidence="1">
    <location>
        <begin position="163"/>
        <end position="182"/>
    </location>
</feature>
<accession>A0ABP0TRV0</accession>
<evidence type="ECO:0000313" key="2">
    <source>
        <dbReference type="EMBL" id="CAK9203466.1"/>
    </source>
</evidence>
<proteinExistence type="predicted"/>
<evidence type="ECO:0000256" key="1">
    <source>
        <dbReference type="SAM" id="MobiDB-lite"/>
    </source>
</evidence>
<evidence type="ECO:0000313" key="3">
    <source>
        <dbReference type="Proteomes" id="UP001497512"/>
    </source>
</evidence>
<keyword evidence="3" id="KW-1185">Reference proteome</keyword>
<reference evidence="2" key="1">
    <citation type="submission" date="2024-02" db="EMBL/GenBank/DDBJ databases">
        <authorList>
            <consortium name="ELIXIR-Norway"/>
            <consortium name="Elixir Norway"/>
        </authorList>
    </citation>
    <scope>NUCLEOTIDE SEQUENCE</scope>
</reference>